<gene>
    <name evidence="2" type="ORF">COX26_02670</name>
</gene>
<reference evidence="2 3" key="1">
    <citation type="submission" date="2017-09" db="EMBL/GenBank/DDBJ databases">
        <title>Depth-based differentiation of microbial function through sediment-hosted aquifers and enrichment of novel symbionts in the deep terrestrial subsurface.</title>
        <authorList>
            <person name="Probst A.J."/>
            <person name="Ladd B."/>
            <person name="Jarett J.K."/>
            <person name="Geller-Mcgrath D.E."/>
            <person name="Sieber C.M."/>
            <person name="Emerson J.B."/>
            <person name="Anantharaman K."/>
            <person name="Thomas B.C."/>
            <person name="Malmstrom R."/>
            <person name="Stieglmeier M."/>
            <person name="Klingl A."/>
            <person name="Woyke T."/>
            <person name="Ryan C.M."/>
            <person name="Banfield J.F."/>
        </authorList>
    </citation>
    <scope>NUCLEOTIDE SEQUENCE [LARGE SCALE GENOMIC DNA]</scope>
    <source>
        <strain evidence="2">CG23_combo_of_CG06-09_8_20_14_all_54_14</strain>
    </source>
</reference>
<keyword evidence="1" id="KW-0812">Transmembrane</keyword>
<dbReference type="EMBL" id="PCRZ01000046">
    <property type="protein sequence ID" value="PIP29711.1"/>
    <property type="molecule type" value="Genomic_DNA"/>
</dbReference>
<organism evidence="2 3">
    <name type="scientific">Candidatus Jorgensenbacteria bacterium CG23_combo_of_CG06-09_8_20_14_all_54_14</name>
    <dbReference type="NCBI Taxonomy" id="1974595"/>
    <lineage>
        <taxon>Bacteria</taxon>
        <taxon>Candidatus Joergenseniibacteriota</taxon>
    </lineage>
</organism>
<dbReference type="Gene3D" id="2.60.40.10">
    <property type="entry name" value="Immunoglobulins"/>
    <property type="match status" value="1"/>
</dbReference>
<feature type="transmembrane region" description="Helical" evidence="1">
    <location>
        <begin position="6"/>
        <end position="23"/>
    </location>
</feature>
<sequence>MTKNKIILIFVGVAVLIVVLFVVGKPGTAPAGADLSQAVAPGTLAAAESNFDFGAVSMAAGKVTHTFVVKNDSAAPQPLTRFYTSCMCTEATLIQGGRRMGPVGMAGHSPVPNWNLTIAPGEEVQVEVTFDPAAHGPAGIGAIAREVRLESDTGTLLTLGITANVTP</sequence>
<keyword evidence="1" id="KW-0472">Membrane</keyword>
<evidence type="ECO:0000256" key="1">
    <source>
        <dbReference type="SAM" id="Phobius"/>
    </source>
</evidence>
<dbReference type="AlphaFoldDB" id="A0A2G9Z9B6"/>
<comment type="caution">
    <text evidence="2">The sequence shown here is derived from an EMBL/GenBank/DDBJ whole genome shotgun (WGS) entry which is preliminary data.</text>
</comment>
<evidence type="ECO:0008006" key="4">
    <source>
        <dbReference type="Google" id="ProtNLM"/>
    </source>
</evidence>
<keyword evidence="1" id="KW-1133">Transmembrane helix</keyword>
<evidence type="ECO:0000313" key="3">
    <source>
        <dbReference type="Proteomes" id="UP000228812"/>
    </source>
</evidence>
<protein>
    <recommendedName>
        <fullName evidence="4">DUF1573 domain-containing protein</fullName>
    </recommendedName>
</protein>
<evidence type="ECO:0000313" key="2">
    <source>
        <dbReference type="EMBL" id="PIP29711.1"/>
    </source>
</evidence>
<dbReference type="Proteomes" id="UP000228812">
    <property type="component" value="Unassembled WGS sequence"/>
</dbReference>
<dbReference type="InterPro" id="IPR011467">
    <property type="entry name" value="DUF1573"/>
</dbReference>
<name>A0A2G9Z9B6_9BACT</name>
<dbReference type="InterPro" id="IPR013783">
    <property type="entry name" value="Ig-like_fold"/>
</dbReference>
<accession>A0A2G9Z9B6</accession>
<proteinExistence type="predicted"/>
<dbReference type="Pfam" id="PF07610">
    <property type="entry name" value="DUF1573"/>
    <property type="match status" value="1"/>
</dbReference>